<accession>A0AAW1T725</accession>
<proteinExistence type="inferred from homology"/>
<dbReference type="SMART" id="SM00484">
    <property type="entry name" value="XPGI"/>
    <property type="match status" value="1"/>
</dbReference>
<dbReference type="GO" id="GO:0035312">
    <property type="term" value="F:5'-3' DNA exonuclease activity"/>
    <property type="evidence" value="ECO:0007669"/>
    <property type="project" value="UniProtKB-UniRule"/>
</dbReference>
<sequence length="288" mass="30467">MGIDGLHPVLRPYLRSISLSEYTGKRVGCDASAWLHRGAVACAADLAQDNRWWIERGVHAPYVDFCLKMLDMLRANGVKPVVVFDGGALPAKLATHQQRRARRAEKLDKARTMLTEGNTAAASSAFCATIDVTCEMAHELMAALRRSGVDFVVAPYEADSQLAFLTQVPAGNGGIAAVITEDSDLVTYGCPYVIFKADRSGHGQQLALADLFGPPPSADQNATPGEGSSSGGCNNGTGKPASFRRFSLEMLQTVCVLAGCDFLPSVKGVGVKKALGLGHAPVQPGYMG</sequence>
<dbReference type="Gene3D" id="3.40.50.1010">
    <property type="entry name" value="5'-nuclease"/>
    <property type="match status" value="1"/>
</dbReference>
<dbReference type="SMART" id="SM00485">
    <property type="entry name" value="XPGN"/>
    <property type="match status" value="1"/>
</dbReference>
<feature type="region of interest" description="Disordered" evidence="10">
    <location>
        <begin position="213"/>
        <end position="236"/>
    </location>
</feature>
<comment type="similarity">
    <text evidence="2 9">Belongs to the XPG/RAD2 endonuclease family. EXO1 subfamily.</text>
</comment>
<dbReference type="SUPFAM" id="SSF88723">
    <property type="entry name" value="PIN domain-like"/>
    <property type="match status" value="1"/>
</dbReference>
<dbReference type="GO" id="GO:0017108">
    <property type="term" value="F:5'-flap endonuclease activity"/>
    <property type="evidence" value="ECO:0007669"/>
    <property type="project" value="TreeGrafter"/>
</dbReference>
<dbReference type="CDD" id="cd09857">
    <property type="entry name" value="PIN_EXO1"/>
    <property type="match status" value="1"/>
</dbReference>
<evidence type="ECO:0000256" key="9">
    <source>
        <dbReference type="RuleBase" id="RU910737"/>
    </source>
</evidence>
<keyword evidence="6 9" id="KW-0267">Excision nuclease</keyword>
<dbReference type="PRINTS" id="PR00853">
    <property type="entry name" value="XPGRADSUPER"/>
</dbReference>
<comment type="cofactor">
    <cofactor evidence="9">
        <name>Mg(2+)</name>
        <dbReference type="ChEBI" id="CHEBI:18420"/>
    </cofactor>
    <text evidence="9">Binds 2 magnesium ions per subunit. They probably participate in the reaction catalyzed by the enzyme. May bind an additional third magnesium ion after substrate binding.</text>
</comment>
<organism evidence="13 14">
    <name type="scientific">Apatococcus fuscideae</name>
    <dbReference type="NCBI Taxonomy" id="2026836"/>
    <lineage>
        <taxon>Eukaryota</taxon>
        <taxon>Viridiplantae</taxon>
        <taxon>Chlorophyta</taxon>
        <taxon>core chlorophytes</taxon>
        <taxon>Trebouxiophyceae</taxon>
        <taxon>Chlorellales</taxon>
        <taxon>Chlorellaceae</taxon>
        <taxon>Apatococcus</taxon>
    </lineage>
</organism>
<evidence type="ECO:0000256" key="4">
    <source>
        <dbReference type="ARBA" id="ARBA00022763"/>
    </source>
</evidence>
<evidence type="ECO:0000256" key="1">
    <source>
        <dbReference type="ARBA" id="ARBA00004123"/>
    </source>
</evidence>
<comment type="caution">
    <text evidence="13">The sequence shown here is derived from an EMBL/GenBank/DDBJ whole genome shotgun (WGS) entry which is preliminary data.</text>
</comment>
<dbReference type="GO" id="GO:0046872">
    <property type="term" value="F:metal ion binding"/>
    <property type="evidence" value="ECO:0007669"/>
    <property type="project" value="UniProtKB-UniRule"/>
</dbReference>
<dbReference type="GO" id="GO:0005634">
    <property type="term" value="C:nucleus"/>
    <property type="evidence" value="ECO:0007669"/>
    <property type="project" value="UniProtKB-SubCell"/>
</dbReference>
<keyword evidence="9" id="KW-0378">Hydrolase</keyword>
<evidence type="ECO:0000259" key="11">
    <source>
        <dbReference type="SMART" id="SM00484"/>
    </source>
</evidence>
<comment type="subcellular location">
    <subcellularLocation>
        <location evidence="1 9">Nucleus</location>
    </subcellularLocation>
</comment>
<keyword evidence="4 9" id="KW-0227">DNA damage</keyword>
<keyword evidence="9" id="KW-0479">Metal-binding</keyword>
<keyword evidence="9" id="KW-0238">DNA-binding</keyword>
<evidence type="ECO:0000256" key="5">
    <source>
        <dbReference type="ARBA" id="ARBA00022769"/>
    </source>
</evidence>
<keyword evidence="8 9" id="KW-0539">Nucleus</keyword>
<keyword evidence="9" id="KW-0269">Exonuclease</keyword>
<name>A0AAW1T725_9CHLO</name>
<dbReference type="InterPro" id="IPR006086">
    <property type="entry name" value="XPG-I_dom"/>
</dbReference>
<reference evidence="13 14" key="1">
    <citation type="journal article" date="2024" name="Nat. Commun.">
        <title>Phylogenomics reveals the evolutionary origins of lichenization in chlorophyte algae.</title>
        <authorList>
            <person name="Puginier C."/>
            <person name="Libourel C."/>
            <person name="Otte J."/>
            <person name="Skaloud P."/>
            <person name="Haon M."/>
            <person name="Grisel S."/>
            <person name="Petersen M."/>
            <person name="Berrin J.G."/>
            <person name="Delaux P.M."/>
            <person name="Dal Grande F."/>
            <person name="Keller J."/>
        </authorList>
    </citation>
    <scope>NUCLEOTIDE SEQUENCE [LARGE SCALE GENOMIC DNA]</scope>
    <source>
        <strain evidence="13 14">SAG 2523</strain>
    </source>
</reference>
<dbReference type="Pfam" id="PF00867">
    <property type="entry name" value="XPG_I"/>
    <property type="match status" value="1"/>
</dbReference>
<protein>
    <recommendedName>
        <fullName evidence="3 9">Exonuclease 1</fullName>
        <ecNumber evidence="9">3.1.-.-</ecNumber>
    </recommendedName>
</protein>
<evidence type="ECO:0000256" key="10">
    <source>
        <dbReference type="SAM" id="MobiDB-lite"/>
    </source>
</evidence>
<comment type="function">
    <text evidence="9">5'-&gt;3' double-stranded DNA exonuclease which may also possess a cryptic 3'-&gt;5' double-stranded DNA exonuclease activity. Functions in DNA mismatch repair.</text>
</comment>
<dbReference type="PANTHER" id="PTHR11081">
    <property type="entry name" value="FLAP ENDONUCLEASE FAMILY MEMBER"/>
    <property type="match status" value="1"/>
</dbReference>
<dbReference type="GO" id="GO:0003677">
    <property type="term" value="F:DNA binding"/>
    <property type="evidence" value="ECO:0007669"/>
    <property type="project" value="UniProtKB-UniRule"/>
</dbReference>
<dbReference type="Pfam" id="PF00752">
    <property type="entry name" value="XPG_N"/>
    <property type="match status" value="1"/>
</dbReference>
<evidence type="ECO:0000256" key="2">
    <source>
        <dbReference type="ARBA" id="ARBA00010563"/>
    </source>
</evidence>
<gene>
    <name evidence="13" type="ORF">WJX84_012302</name>
</gene>
<dbReference type="InterPro" id="IPR044752">
    <property type="entry name" value="PIN-like_EXO1"/>
</dbReference>
<dbReference type="Gene3D" id="1.10.150.20">
    <property type="entry name" value="5' to 3' exonuclease, C-terminal subdomain"/>
    <property type="match status" value="1"/>
</dbReference>
<keyword evidence="9" id="KW-0540">Nuclease</keyword>
<keyword evidence="7 9" id="KW-0234">DNA repair</keyword>
<dbReference type="InterPro" id="IPR019974">
    <property type="entry name" value="XPG_CS"/>
</dbReference>
<evidence type="ECO:0000313" key="14">
    <source>
        <dbReference type="Proteomes" id="UP001485043"/>
    </source>
</evidence>
<dbReference type="Proteomes" id="UP001485043">
    <property type="component" value="Unassembled WGS sequence"/>
</dbReference>
<dbReference type="EC" id="3.1.-.-" evidence="9"/>
<keyword evidence="14" id="KW-1185">Reference proteome</keyword>
<evidence type="ECO:0000256" key="8">
    <source>
        <dbReference type="ARBA" id="ARBA00023242"/>
    </source>
</evidence>
<dbReference type="InterPro" id="IPR029060">
    <property type="entry name" value="PIN-like_dom_sf"/>
</dbReference>
<evidence type="ECO:0000256" key="3">
    <source>
        <dbReference type="ARBA" id="ARBA00020324"/>
    </source>
</evidence>
<keyword evidence="9" id="KW-0460">Magnesium</keyword>
<feature type="domain" description="XPG N-terminal" evidence="12">
    <location>
        <begin position="1"/>
        <end position="106"/>
    </location>
</feature>
<evidence type="ECO:0000256" key="7">
    <source>
        <dbReference type="ARBA" id="ARBA00023204"/>
    </source>
</evidence>
<dbReference type="FunFam" id="3.40.50.1010:FF:000002">
    <property type="entry name" value="Exonuclease 1, putative"/>
    <property type="match status" value="1"/>
</dbReference>
<keyword evidence="5 9" id="KW-0228">DNA excision</keyword>
<dbReference type="AlphaFoldDB" id="A0AAW1T725"/>
<dbReference type="GO" id="GO:0006281">
    <property type="term" value="P:DNA repair"/>
    <property type="evidence" value="ECO:0007669"/>
    <property type="project" value="UniProtKB-UniRule"/>
</dbReference>
<dbReference type="PROSITE" id="PS00842">
    <property type="entry name" value="XPG_2"/>
    <property type="match status" value="1"/>
</dbReference>
<evidence type="ECO:0000313" key="13">
    <source>
        <dbReference type="EMBL" id="KAK9864624.1"/>
    </source>
</evidence>
<dbReference type="PANTHER" id="PTHR11081:SF8">
    <property type="entry name" value="EXONUCLEASE 1"/>
    <property type="match status" value="1"/>
</dbReference>
<feature type="domain" description="XPG-I" evidence="11">
    <location>
        <begin position="145"/>
        <end position="228"/>
    </location>
</feature>
<dbReference type="EMBL" id="JALJOV010000331">
    <property type="protein sequence ID" value="KAK9864624.1"/>
    <property type="molecule type" value="Genomic_DNA"/>
</dbReference>
<dbReference type="InterPro" id="IPR006085">
    <property type="entry name" value="XPG_DNA_repair_N"/>
</dbReference>
<evidence type="ECO:0000259" key="12">
    <source>
        <dbReference type="SMART" id="SM00485"/>
    </source>
</evidence>
<evidence type="ECO:0000256" key="6">
    <source>
        <dbReference type="ARBA" id="ARBA00022881"/>
    </source>
</evidence>
<dbReference type="InterPro" id="IPR006084">
    <property type="entry name" value="XPG/Rad2"/>
</dbReference>